<proteinExistence type="predicted"/>
<accession>A0A841KCT0</accession>
<evidence type="ECO:0000313" key="2">
    <source>
        <dbReference type="EMBL" id="MBB6167069.1"/>
    </source>
</evidence>
<keyword evidence="3" id="KW-1185">Reference proteome</keyword>
<evidence type="ECO:0000256" key="1">
    <source>
        <dbReference type="SAM" id="Coils"/>
    </source>
</evidence>
<protein>
    <submittedName>
        <fullName evidence="2">Flagellar export protein FliJ</fullName>
    </submittedName>
</protein>
<dbReference type="RefSeq" id="WP_183332297.1">
    <property type="nucleotide sequence ID" value="NZ_BMHX01000002.1"/>
</dbReference>
<keyword evidence="1" id="KW-0175">Coiled coil</keyword>
<feature type="coiled-coil region" evidence="1">
    <location>
        <begin position="64"/>
        <end position="105"/>
    </location>
</feature>
<reference evidence="2 3" key="1">
    <citation type="submission" date="2020-08" db="EMBL/GenBank/DDBJ databases">
        <title>Genomic Encyclopedia of Type Strains, Phase IV (KMG-IV): sequencing the most valuable type-strain genomes for metagenomic binning, comparative biology and taxonomic classification.</title>
        <authorList>
            <person name="Goeker M."/>
        </authorList>
    </citation>
    <scope>NUCLEOTIDE SEQUENCE [LARGE SCALE GENOMIC DNA]</scope>
    <source>
        <strain evidence="2 3">DSM 101465</strain>
    </source>
</reference>
<comment type="caution">
    <text evidence="2">The sequence shown here is derived from an EMBL/GenBank/DDBJ whole genome shotgun (WGS) entry which is preliminary data.</text>
</comment>
<organism evidence="2 3">
    <name type="scientific">Chelatococcus composti</name>
    <dbReference type="NCBI Taxonomy" id="1743235"/>
    <lineage>
        <taxon>Bacteria</taxon>
        <taxon>Pseudomonadati</taxon>
        <taxon>Pseudomonadota</taxon>
        <taxon>Alphaproteobacteria</taxon>
        <taxon>Hyphomicrobiales</taxon>
        <taxon>Chelatococcaceae</taxon>
        <taxon>Chelatococcus</taxon>
    </lineage>
</organism>
<keyword evidence="2" id="KW-0282">Flagellum</keyword>
<keyword evidence="2" id="KW-0966">Cell projection</keyword>
<gene>
    <name evidence="2" type="ORF">HNQ73_000687</name>
</gene>
<dbReference type="EMBL" id="JACHEH010000002">
    <property type="protein sequence ID" value="MBB6167069.1"/>
    <property type="molecule type" value="Genomic_DNA"/>
</dbReference>
<dbReference type="Proteomes" id="UP000588017">
    <property type="component" value="Unassembled WGS sequence"/>
</dbReference>
<dbReference type="AlphaFoldDB" id="A0A841KCT0"/>
<sequence>MKSRNTLIRLKRFHVEEKRRRVQQIEAMTAEFVRMADELAREVAAEEARAGISDPNHFAYPTYAKAASQRRDNLLRSAEELRAQLEDARAELDEAIEELRKVELLDDREAVRESTREAVAHA</sequence>
<name>A0A841KCT0_9HYPH</name>
<evidence type="ECO:0000313" key="3">
    <source>
        <dbReference type="Proteomes" id="UP000588017"/>
    </source>
</evidence>
<keyword evidence="2" id="KW-0969">Cilium</keyword>